<dbReference type="GO" id="GO:0016791">
    <property type="term" value="F:phosphatase activity"/>
    <property type="evidence" value="ECO:0007669"/>
    <property type="project" value="TreeGrafter"/>
</dbReference>
<keyword evidence="3" id="KW-0472">Membrane</keyword>
<proteinExistence type="predicted"/>
<keyword evidence="3" id="KW-1133">Transmembrane helix</keyword>
<dbReference type="PRINTS" id="PR00991">
    <property type="entry name" value="6PFRUCTKNASE"/>
</dbReference>
<organism evidence="4 5">
    <name type="scientific">Halalkalibacter suaedae</name>
    <dbReference type="NCBI Taxonomy" id="2822140"/>
    <lineage>
        <taxon>Bacteria</taxon>
        <taxon>Bacillati</taxon>
        <taxon>Bacillota</taxon>
        <taxon>Bacilli</taxon>
        <taxon>Bacillales</taxon>
        <taxon>Bacillaceae</taxon>
        <taxon>Halalkalibacter</taxon>
    </lineage>
</organism>
<dbReference type="InterPro" id="IPR050275">
    <property type="entry name" value="PGM_Phosphatase"/>
</dbReference>
<dbReference type="Gene3D" id="3.40.50.1240">
    <property type="entry name" value="Phosphoglycerate mutase-like"/>
    <property type="match status" value="1"/>
</dbReference>
<dbReference type="EMBL" id="JAGKSQ010000006">
    <property type="protein sequence ID" value="MBP3952385.1"/>
    <property type="molecule type" value="Genomic_DNA"/>
</dbReference>
<dbReference type="Proteomes" id="UP000678228">
    <property type="component" value="Unassembled WGS sequence"/>
</dbReference>
<keyword evidence="5" id="KW-1185">Reference proteome</keyword>
<name>A0A940WTV8_9BACI</name>
<sequence>MNLYLIRHGESEGNLLGRIQGHANYVLTAQGRKQAEFLGSYLKDLEIDYLYSSDLLRAFATAEIASSSLDIAPVPWEKIREVNLGPLQNKTKAQIYQTYPQVLETSILTSGIEGTESINALSLRCNDVVTELRNKHMNENVALVSHGGFISVFLMYLFLGDDWSKYDRPFQINNTSVSRVEWKEHRQSPLIHYTNQTIHLENEWKSTQKGVL</sequence>
<dbReference type="CDD" id="cd07067">
    <property type="entry name" value="HP_PGM_like"/>
    <property type="match status" value="1"/>
</dbReference>
<feature type="binding site" evidence="2">
    <location>
        <position position="57"/>
    </location>
    <ligand>
        <name>substrate</name>
    </ligand>
</feature>
<evidence type="ECO:0000313" key="5">
    <source>
        <dbReference type="Proteomes" id="UP000678228"/>
    </source>
</evidence>
<dbReference type="InterPro" id="IPR029033">
    <property type="entry name" value="His_PPase_superfam"/>
</dbReference>
<dbReference type="InterPro" id="IPR003094">
    <property type="entry name" value="6Pfruct_kin"/>
</dbReference>
<evidence type="ECO:0000313" key="4">
    <source>
        <dbReference type="EMBL" id="MBP3952385.1"/>
    </source>
</evidence>
<dbReference type="RefSeq" id="WP_210598089.1">
    <property type="nucleotide sequence ID" value="NZ_JAGKSQ010000006.1"/>
</dbReference>
<dbReference type="SMART" id="SM00855">
    <property type="entry name" value="PGAM"/>
    <property type="match status" value="1"/>
</dbReference>
<feature type="transmembrane region" description="Helical" evidence="3">
    <location>
        <begin position="141"/>
        <end position="159"/>
    </location>
</feature>
<feature type="active site" description="Tele-phosphohistidine intermediate" evidence="1">
    <location>
        <position position="8"/>
    </location>
</feature>
<reference evidence="4" key="1">
    <citation type="submission" date="2021-03" db="EMBL/GenBank/DDBJ databases">
        <title>Bacillus suaedae sp. nov., isolated from Suaeda aralocaspica.</title>
        <authorList>
            <person name="Lei R.F.R."/>
        </authorList>
    </citation>
    <scope>NUCLEOTIDE SEQUENCE</scope>
    <source>
        <strain evidence="4">YZJH907-2</strain>
    </source>
</reference>
<dbReference type="GO" id="GO:0005524">
    <property type="term" value="F:ATP binding"/>
    <property type="evidence" value="ECO:0007669"/>
    <property type="project" value="InterPro"/>
</dbReference>
<gene>
    <name evidence="4" type="ORF">J7W16_14775</name>
</gene>
<dbReference type="AlphaFoldDB" id="A0A940WTV8"/>
<evidence type="ECO:0000256" key="3">
    <source>
        <dbReference type="SAM" id="Phobius"/>
    </source>
</evidence>
<evidence type="ECO:0000256" key="1">
    <source>
        <dbReference type="PIRSR" id="PIRSR613078-1"/>
    </source>
</evidence>
<feature type="binding site" evidence="2">
    <location>
        <begin position="7"/>
        <end position="14"/>
    </location>
    <ligand>
        <name>substrate</name>
    </ligand>
</feature>
<feature type="active site" description="Proton donor/acceptor" evidence="1">
    <location>
        <position position="81"/>
    </location>
</feature>
<dbReference type="PROSITE" id="PS00175">
    <property type="entry name" value="PG_MUTASE"/>
    <property type="match status" value="1"/>
</dbReference>
<protein>
    <submittedName>
        <fullName evidence="4">Histidine phosphatase family protein</fullName>
    </submittedName>
</protein>
<feature type="binding site" evidence="2">
    <location>
        <position position="92"/>
    </location>
    <ligand>
        <name>substrate</name>
    </ligand>
</feature>
<comment type="caution">
    <text evidence="4">The sequence shown here is derived from an EMBL/GenBank/DDBJ whole genome shotgun (WGS) entry which is preliminary data.</text>
</comment>
<dbReference type="GO" id="GO:0006003">
    <property type="term" value="P:fructose 2,6-bisphosphate metabolic process"/>
    <property type="evidence" value="ECO:0007669"/>
    <property type="project" value="InterPro"/>
</dbReference>
<evidence type="ECO:0000256" key="2">
    <source>
        <dbReference type="PIRSR" id="PIRSR613078-2"/>
    </source>
</evidence>
<dbReference type="InterPro" id="IPR001345">
    <property type="entry name" value="PG/BPGM_mutase_AS"/>
</dbReference>
<dbReference type="SUPFAM" id="SSF53254">
    <property type="entry name" value="Phosphoglycerate mutase-like"/>
    <property type="match status" value="1"/>
</dbReference>
<keyword evidence="3" id="KW-0812">Transmembrane</keyword>
<dbReference type="Pfam" id="PF00300">
    <property type="entry name" value="His_Phos_1"/>
    <property type="match status" value="1"/>
</dbReference>
<dbReference type="PANTHER" id="PTHR48100">
    <property type="entry name" value="BROAD-SPECIFICITY PHOSPHATASE YOR283W-RELATED"/>
    <property type="match status" value="1"/>
</dbReference>
<dbReference type="InterPro" id="IPR013078">
    <property type="entry name" value="His_Pase_superF_clade-1"/>
</dbReference>
<accession>A0A940WTV8</accession>